<dbReference type="EMBL" id="JAYWIO010000003">
    <property type="protein sequence ID" value="KAK7273522.1"/>
    <property type="molecule type" value="Genomic_DNA"/>
</dbReference>
<protein>
    <submittedName>
        <fullName evidence="1">Uncharacterized protein</fullName>
    </submittedName>
</protein>
<proteinExistence type="predicted"/>
<comment type="caution">
    <text evidence="1">The sequence shown here is derived from an EMBL/GenBank/DDBJ whole genome shotgun (WGS) entry which is preliminary data.</text>
</comment>
<dbReference type="PANTHER" id="PTHR33205">
    <property type="entry name" value="TRANSMEMBRANE PROTEIN"/>
    <property type="match status" value="1"/>
</dbReference>
<organism evidence="1 2">
    <name type="scientific">Crotalaria pallida</name>
    <name type="common">Smooth rattlebox</name>
    <name type="synonym">Crotalaria striata</name>
    <dbReference type="NCBI Taxonomy" id="3830"/>
    <lineage>
        <taxon>Eukaryota</taxon>
        <taxon>Viridiplantae</taxon>
        <taxon>Streptophyta</taxon>
        <taxon>Embryophyta</taxon>
        <taxon>Tracheophyta</taxon>
        <taxon>Spermatophyta</taxon>
        <taxon>Magnoliopsida</taxon>
        <taxon>eudicotyledons</taxon>
        <taxon>Gunneridae</taxon>
        <taxon>Pentapetalae</taxon>
        <taxon>rosids</taxon>
        <taxon>fabids</taxon>
        <taxon>Fabales</taxon>
        <taxon>Fabaceae</taxon>
        <taxon>Papilionoideae</taxon>
        <taxon>50 kb inversion clade</taxon>
        <taxon>genistoids sensu lato</taxon>
        <taxon>core genistoids</taxon>
        <taxon>Crotalarieae</taxon>
        <taxon>Crotalaria</taxon>
    </lineage>
</organism>
<dbReference type="Proteomes" id="UP001372338">
    <property type="component" value="Unassembled WGS sequence"/>
</dbReference>
<name>A0AAN9FBJ3_CROPI</name>
<sequence>MFGNNQMGLWGYGISLKKKKKKRKRRMGLAGHDGALTLSSAPFQGTWARSATEDASPNYNSNTEGERFSWWALPSSLAVTKGILRPPAQTQFSTNHALLAGSQHSPSSMPRLRPKLWGNDGRHPGRRALSLMALGVTS</sequence>
<accession>A0AAN9FBJ3</accession>
<reference evidence="1 2" key="1">
    <citation type="submission" date="2024-01" db="EMBL/GenBank/DDBJ databases">
        <title>The genomes of 5 underutilized Papilionoideae crops provide insights into root nodulation and disease resistanc.</title>
        <authorList>
            <person name="Yuan L."/>
        </authorList>
    </citation>
    <scope>NUCLEOTIDE SEQUENCE [LARGE SCALE GENOMIC DNA]</scope>
    <source>
        <strain evidence="1">ZHUSHIDOU_FW_LH</strain>
        <tissue evidence="1">Leaf</tissue>
    </source>
</reference>
<evidence type="ECO:0000313" key="2">
    <source>
        <dbReference type="Proteomes" id="UP001372338"/>
    </source>
</evidence>
<evidence type="ECO:0000313" key="1">
    <source>
        <dbReference type="EMBL" id="KAK7273522.1"/>
    </source>
</evidence>
<dbReference type="PANTHER" id="PTHR33205:SF1">
    <property type="entry name" value="TRANSMEMBRANE PROTEIN"/>
    <property type="match status" value="1"/>
</dbReference>
<dbReference type="AlphaFoldDB" id="A0AAN9FBJ3"/>
<gene>
    <name evidence="1" type="ORF">RIF29_14576</name>
</gene>
<keyword evidence="2" id="KW-1185">Reference proteome</keyword>